<name>A0A813K1K8_POLGL</name>
<feature type="region of interest" description="Disordered" evidence="1">
    <location>
        <begin position="246"/>
        <end position="274"/>
    </location>
</feature>
<proteinExistence type="predicted"/>
<accession>A0A813K1K8</accession>
<evidence type="ECO:0000313" key="2">
    <source>
        <dbReference type="EMBL" id="CAE8690059.1"/>
    </source>
</evidence>
<organism evidence="2 3">
    <name type="scientific">Polarella glacialis</name>
    <name type="common">Dinoflagellate</name>
    <dbReference type="NCBI Taxonomy" id="89957"/>
    <lineage>
        <taxon>Eukaryota</taxon>
        <taxon>Sar</taxon>
        <taxon>Alveolata</taxon>
        <taxon>Dinophyceae</taxon>
        <taxon>Suessiales</taxon>
        <taxon>Suessiaceae</taxon>
        <taxon>Polarella</taxon>
    </lineage>
</organism>
<dbReference type="Proteomes" id="UP000626109">
    <property type="component" value="Unassembled WGS sequence"/>
</dbReference>
<feature type="region of interest" description="Disordered" evidence="1">
    <location>
        <begin position="73"/>
        <end position="92"/>
    </location>
</feature>
<sequence>MAATLLVKTSRHQAARVKANSDARTSLLPLPNLKAVDYDDDVPTWTSSCSKVAALQHEGHPAIELLRRCPQVGRRRPEEITPAESPSLGRKASAHSLPDYFQQLNASAAPRTWLLKLPTTWSRCLPSHPLASLPARTVQAVLLHDTPNQDAVANTERATLEIHGYHMKVHGGNTSLKTSRHQAARVKADSDARTSLLLLPILKAVDYDDDVPTWTSPCSKVAALQHEGHPAIKLPRRCLQVGHRRPEEIAPAESPSLAREAGYFQPAAKRLGSP</sequence>
<protein>
    <submittedName>
        <fullName evidence="2">Uncharacterized protein</fullName>
    </submittedName>
</protein>
<gene>
    <name evidence="2" type="ORF">PGLA2088_LOCUS26772</name>
</gene>
<evidence type="ECO:0000256" key="1">
    <source>
        <dbReference type="SAM" id="MobiDB-lite"/>
    </source>
</evidence>
<evidence type="ECO:0000313" key="3">
    <source>
        <dbReference type="Proteomes" id="UP000626109"/>
    </source>
</evidence>
<dbReference type="EMBL" id="CAJNNW010027181">
    <property type="protein sequence ID" value="CAE8690059.1"/>
    <property type="molecule type" value="Genomic_DNA"/>
</dbReference>
<comment type="caution">
    <text evidence="2">The sequence shown here is derived from an EMBL/GenBank/DDBJ whole genome shotgun (WGS) entry which is preliminary data.</text>
</comment>
<dbReference type="AlphaFoldDB" id="A0A813K1K8"/>
<reference evidence="2" key="1">
    <citation type="submission" date="2021-02" db="EMBL/GenBank/DDBJ databases">
        <authorList>
            <person name="Dougan E. K."/>
            <person name="Rhodes N."/>
            <person name="Thang M."/>
            <person name="Chan C."/>
        </authorList>
    </citation>
    <scope>NUCLEOTIDE SEQUENCE</scope>
</reference>